<dbReference type="EC" id="2.7.7.22" evidence="3"/>
<feature type="domain" description="Nucleotidyl transferase" evidence="1">
    <location>
        <begin position="6"/>
        <end position="286"/>
    </location>
</feature>
<dbReference type="Pfam" id="PF22640">
    <property type="entry name" value="ManC_GMP_beta-helix"/>
    <property type="match status" value="1"/>
</dbReference>
<sequence>MQPIHPVILSGGMGSRLWPLSRVQQPKQFQPIDGADGLTFLQATALRHQGPMFHQPVVVANASQVEMIASQMWEIGCRPIILGEPVGRNTGPAVLAAALRLLKDDPDAVMLILPSDHVVNGDLNATVALAAPAAREDGRIVTIGVVPRYAETGFGYITDGGAIPGRPGLHAVKAFVEKPALEIAQQLVAAGDSYWAAGIAVVRADVIVEEFARLEPATLDAVRRAFAEGTTSGNTVILAAQPFSTALDEPTERAIFERSPRVALAPTDVAWSDVGAWPAMHGIATKNASGNALGPEVLAINTRNSLVRGCGKLIAVVGMEDVIVVDTPDALLVTNHANAQLVKEAVSQLKKMGRSEVDTHLRIEISEPPVPAVAAGITQVAVAVGEVGRVTGTGGAGSVVTIAAGLAVLKIAGELVRAKAGEIFFVRPGETATIANGGSDVLSLVSVDIQASSPATVLSPDGSVISDLVDPLTSSQRRFVA</sequence>
<evidence type="ECO:0000259" key="1">
    <source>
        <dbReference type="Pfam" id="PF00483"/>
    </source>
</evidence>
<dbReference type="Pfam" id="PF00483">
    <property type="entry name" value="NTP_transferase"/>
    <property type="match status" value="1"/>
</dbReference>
<evidence type="ECO:0000313" key="3">
    <source>
        <dbReference type="EMBL" id="CAA9428915.1"/>
    </source>
</evidence>
<dbReference type="Gene3D" id="3.90.550.10">
    <property type="entry name" value="Spore Coat Polysaccharide Biosynthesis Protein SpsA, Chain A"/>
    <property type="match status" value="1"/>
</dbReference>
<keyword evidence="3" id="KW-0808">Transferase</keyword>
<dbReference type="InterPro" id="IPR011051">
    <property type="entry name" value="RmlC_Cupin_sf"/>
</dbReference>
<keyword evidence="3" id="KW-0548">Nucleotidyltransferase</keyword>
<dbReference type="PANTHER" id="PTHR46390">
    <property type="entry name" value="MANNOSE-1-PHOSPHATE GUANYLYLTRANSFERASE"/>
    <property type="match status" value="1"/>
</dbReference>
<dbReference type="SUPFAM" id="SSF51182">
    <property type="entry name" value="RmlC-like cupins"/>
    <property type="match status" value="1"/>
</dbReference>
<protein>
    <submittedName>
        <fullName evidence="3">Mannose-1-phosphate guanylyltransferase (GDP)</fullName>
        <ecNumber evidence="3">2.7.7.22</ecNumber>
    </submittedName>
</protein>
<dbReference type="SUPFAM" id="SSF53448">
    <property type="entry name" value="Nucleotide-diphospho-sugar transferases"/>
    <property type="match status" value="1"/>
</dbReference>
<accession>A0A6J4Q2E3</accession>
<feature type="domain" description="MannoseP isomerase/GMP-like beta-helix" evidence="2">
    <location>
        <begin position="296"/>
        <end position="349"/>
    </location>
</feature>
<dbReference type="InterPro" id="IPR054566">
    <property type="entry name" value="ManC/GMP-like_b-helix"/>
</dbReference>
<dbReference type="GO" id="GO:0009298">
    <property type="term" value="P:GDP-mannose biosynthetic process"/>
    <property type="evidence" value="ECO:0007669"/>
    <property type="project" value="TreeGrafter"/>
</dbReference>
<dbReference type="InterPro" id="IPR029044">
    <property type="entry name" value="Nucleotide-diphossugar_trans"/>
</dbReference>
<organism evidence="3">
    <name type="scientific">uncultured Rubellimicrobium sp</name>
    <dbReference type="NCBI Taxonomy" id="543078"/>
    <lineage>
        <taxon>Bacteria</taxon>
        <taxon>Pseudomonadati</taxon>
        <taxon>Pseudomonadota</taxon>
        <taxon>Alphaproteobacteria</taxon>
        <taxon>Rhodobacterales</taxon>
        <taxon>Roseobacteraceae</taxon>
        <taxon>Rubellimicrobium</taxon>
        <taxon>environmental samples</taxon>
    </lineage>
</organism>
<dbReference type="GO" id="GO:0004475">
    <property type="term" value="F:mannose-1-phosphate guanylyltransferase (GTP) activity"/>
    <property type="evidence" value="ECO:0007669"/>
    <property type="project" value="TreeGrafter"/>
</dbReference>
<name>A0A6J4Q2E3_9RHOB</name>
<reference evidence="3" key="1">
    <citation type="submission" date="2020-02" db="EMBL/GenBank/DDBJ databases">
        <authorList>
            <person name="Meier V. D."/>
        </authorList>
    </citation>
    <scope>NUCLEOTIDE SEQUENCE</scope>
    <source>
        <strain evidence="3">AVDCRST_MAG15</strain>
    </source>
</reference>
<proteinExistence type="predicted"/>
<gene>
    <name evidence="3" type="ORF">AVDCRST_MAG15-2734</name>
</gene>
<dbReference type="GO" id="GO:0008928">
    <property type="term" value="F:mannose-1-phosphate guanylyltransferase (GDP) activity"/>
    <property type="evidence" value="ECO:0007669"/>
    <property type="project" value="UniProtKB-EC"/>
</dbReference>
<dbReference type="InterPro" id="IPR005835">
    <property type="entry name" value="NTP_transferase_dom"/>
</dbReference>
<dbReference type="PANTHER" id="PTHR46390:SF1">
    <property type="entry name" value="MANNOSE-1-PHOSPHATE GUANYLYLTRANSFERASE"/>
    <property type="match status" value="1"/>
</dbReference>
<dbReference type="AlphaFoldDB" id="A0A6J4Q2E3"/>
<evidence type="ECO:0000259" key="2">
    <source>
        <dbReference type="Pfam" id="PF22640"/>
    </source>
</evidence>
<dbReference type="EMBL" id="CADCUU010000406">
    <property type="protein sequence ID" value="CAA9428915.1"/>
    <property type="molecule type" value="Genomic_DNA"/>
</dbReference>
<dbReference type="InterPro" id="IPR051161">
    <property type="entry name" value="Mannose-6P_isomerase_type2"/>
</dbReference>